<dbReference type="CDD" id="cd00268">
    <property type="entry name" value="DEADc"/>
    <property type="match status" value="1"/>
</dbReference>
<dbReference type="Pfam" id="PF00271">
    <property type="entry name" value="Helicase_C"/>
    <property type="match status" value="1"/>
</dbReference>
<comment type="similarity">
    <text evidence="5 7">Belongs to the DEAD box helicase family.</text>
</comment>
<feature type="region of interest" description="Disordered" evidence="8">
    <location>
        <begin position="406"/>
        <end position="473"/>
    </location>
</feature>
<dbReference type="Proteomes" id="UP000279372">
    <property type="component" value="Unassembled WGS sequence"/>
</dbReference>
<evidence type="ECO:0000256" key="3">
    <source>
        <dbReference type="ARBA" id="ARBA00022806"/>
    </source>
</evidence>
<comment type="caution">
    <text evidence="12">The sequence shown here is derived from an EMBL/GenBank/DDBJ whole genome shotgun (WGS) entry which is preliminary data.</text>
</comment>
<gene>
    <name evidence="12" type="ORF">ALQ33_05103</name>
</gene>
<dbReference type="InterPro" id="IPR014001">
    <property type="entry name" value="Helicase_ATP-bd"/>
</dbReference>
<accession>A0A3M3Z3D3</accession>
<dbReference type="InterPro" id="IPR001650">
    <property type="entry name" value="Helicase_C-like"/>
</dbReference>
<dbReference type="SMART" id="SM00487">
    <property type="entry name" value="DEXDc"/>
    <property type="match status" value="1"/>
</dbReference>
<keyword evidence="2 7" id="KW-0378">Hydrolase</keyword>
<dbReference type="EMBL" id="RBQB01000169">
    <property type="protein sequence ID" value="RMO89248.1"/>
    <property type="molecule type" value="Genomic_DNA"/>
</dbReference>
<keyword evidence="3 7" id="KW-0347">Helicase</keyword>
<feature type="domain" description="DEAD-box RNA helicase Q" evidence="11">
    <location>
        <begin position="28"/>
        <end position="56"/>
    </location>
</feature>
<dbReference type="CDD" id="cd18787">
    <property type="entry name" value="SF2_C_DEAD"/>
    <property type="match status" value="1"/>
</dbReference>
<dbReference type="SUPFAM" id="SSF52540">
    <property type="entry name" value="P-loop containing nucleoside triphosphate hydrolases"/>
    <property type="match status" value="1"/>
</dbReference>
<keyword evidence="4 7" id="KW-0067">ATP-binding</keyword>
<feature type="compositionally biased region" description="Basic residues" evidence="8">
    <location>
        <begin position="435"/>
        <end position="447"/>
    </location>
</feature>
<evidence type="ECO:0000256" key="5">
    <source>
        <dbReference type="ARBA" id="ARBA00038437"/>
    </source>
</evidence>
<feature type="domain" description="Helicase C-terminal" evidence="10">
    <location>
        <begin position="261"/>
        <end position="405"/>
    </location>
</feature>
<feature type="compositionally biased region" description="Basic residues" evidence="8">
    <location>
        <begin position="410"/>
        <end position="426"/>
    </location>
</feature>
<evidence type="ECO:0000313" key="12">
    <source>
        <dbReference type="EMBL" id="RMO89248.1"/>
    </source>
</evidence>
<evidence type="ECO:0000259" key="10">
    <source>
        <dbReference type="PROSITE" id="PS51194"/>
    </source>
</evidence>
<evidence type="ECO:0000313" key="13">
    <source>
        <dbReference type="Proteomes" id="UP000279372"/>
    </source>
</evidence>
<evidence type="ECO:0000256" key="8">
    <source>
        <dbReference type="SAM" id="MobiDB-lite"/>
    </source>
</evidence>
<dbReference type="GO" id="GO:0003676">
    <property type="term" value="F:nucleic acid binding"/>
    <property type="evidence" value="ECO:0007669"/>
    <property type="project" value="InterPro"/>
</dbReference>
<dbReference type="PROSITE" id="PS51195">
    <property type="entry name" value="Q_MOTIF"/>
    <property type="match status" value="1"/>
</dbReference>
<feature type="domain" description="Helicase ATP-binding" evidence="9">
    <location>
        <begin position="59"/>
        <end position="232"/>
    </location>
</feature>
<dbReference type="SMART" id="SM00490">
    <property type="entry name" value="HELICc"/>
    <property type="match status" value="1"/>
</dbReference>
<evidence type="ECO:0000256" key="7">
    <source>
        <dbReference type="RuleBase" id="RU000492"/>
    </source>
</evidence>
<dbReference type="PANTHER" id="PTHR47959:SF3">
    <property type="entry name" value="ATP-DEPENDENT RNA HELICASE SRMB"/>
    <property type="match status" value="1"/>
</dbReference>
<name>A0A3M3Z3D3_9PSED</name>
<evidence type="ECO:0000256" key="2">
    <source>
        <dbReference type="ARBA" id="ARBA00022801"/>
    </source>
</evidence>
<dbReference type="GO" id="GO:0005829">
    <property type="term" value="C:cytosol"/>
    <property type="evidence" value="ECO:0007669"/>
    <property type="project" value="TreeGrafter"/>
</dbReference>
<dbReference type="Pfam" id="PF00270">
    <property type="entry name" value="DEAD"/>
    <property type="match status" value="1"/>
</dbReference>
<dbReference type="InterPro" id="IPR027417">
    <property type="entry name" value="P-loop_NTPase"/>
</dbReference>
<keyword evidence="1 7" id="KW-0547">Nucleotide-binding</keyword>
<dbReference type="GO" id="GO:0003724">
    <property type="term" value="F:RNA helicase activity"/>
    <property type="evidence" value="ECO:0007669"/>
    <property type="project" value="InterPro"/>
</dbReference>
<dbReference type="InterPro" id="IPR050079">
    <property type="entry name" value="DEAD_box_RNA_helicase"/>
</dbReference>
<evidence type="ECO:0000256" key="6">
    <source>
        <dbReference type="PROSITE-ProRule" id="PRU00552"/>
    </source>
</evidence>
<sequence>MGGKETRPRRSKPLRYAAVFLFFVEVAPVFSEFALHERLLKAVAELKFVEPTPVQSAAIPLALQGRDLRVTAQTGSGKTAAFVLPILNRLIGPAKVRVDIRAVILLPTRELAQQTLKEVERFSQFTFVKAGLITGGEDFKVQAAMLRKVPDILIGTPGRLLEQLNAGNLDLKHVEVLVLDEADRMLDMGFSEDVERLAGECAGREQTMLFSATTGGAGLREMIGKVLKDPQHLQVNNVSELASGTRHQIITADHNVHKEQVLNWLLANETYQKAIIFTNTKAMADRLYGRLVALEYKAFVLHGDKDQKDRKAAIDRLKQGGAKIMVATDVAARGLDVEGLDMVINFDMPRSGDDYVHRVGRTGRAGSDGLAISLICHGDWNLMSSVERYLKQSFERRVIKEVKGTYGGPKKVKASGKAVGVKKKKTDVKGDKKKVAAKGPTKRKTANRPKSDLVSQDGMAPLKKRSTPAPAAE</sequence>
<dbReference type="InterPro" id="IPR044742">
    <property type="entry name" value="DEAD/DEAH_RhlB"/>
</dbReference>
<dbReference type="PROSITE" id="PS00039">
    <property type="entry name" value="DEAD_ATP_HELICASE"/>
    <property type="match status" value="1"/>
</dbReference>
<dbReference type="InterPro" id="IPR011545">
    <property type="entry name" value="DEAD/DEAH_box_helicase_dom"/>
</dbReference>
<reference evidence="12 13" key="1">
    <citation type="submission" date="2018-08" db="EMBL/GenBank/DDBJ databases">
        <title>Recombination of ecologically and evolutionarily significant loci maintains genetic cohesion in the Pseudomonas syringae species complex.</title>
        <authorList>
            <person name="Dillon M."/>
            <person name="Thakur S."/>
            <person name="Almeida R.N.D."/>
            <person name="Weir B.S."/>
            <person name="Guttman D.S."/>
        </authorList>
    </citation>
    <scope>NUCLEOTIDE SEQUENCE [LARGE SCALE GENOMIC DNA]</scope>
    <source>
        <strain evidence="12 13">ICMP 8902</strain>
    </source>
</reference>
<dbReference type="GO" id="GO:0005524">
    <property type="term" value="F:ATP binding"/>
    <property type="evidence" value="ECO:0007669"/>
    <property type="project" value="UniProtKB-KW"/>
</dbReference>
<dbReference type="InterPro" id="IPR014014">
    <property type="entry name" value="RNA_helicase_DEAD_Q_motif"/>
</dbReference>
<evidence type="ECO:0000259" key="11">
    <source>
        <dbReference type="PROSITE" id="PS51195"/>
    </source>
</evidence>
<feature type="short sequence motif" description="Q motif" evidence="6">
    <location>
        <begin position="28"/>
        <end position="56"/>
    </location>
</feature>
<organism evidence="12 13">
    <name type="scientific">Pseudomonas syringae pv. philadelphi</name>
    <dbReference type="NCBI Taxonomy" id="251706"/>
    <lineage>
        <taxon>Bacteria</taxon>
        <taxon>Pseudomonadati</taxon>
        <taxon>Pseudomonadota</taxon>
        <taxon>Gammaproteobacteria</taxon>
        <taxon>Pseudomonadales</taxon>
        <taxon>Pseudomonadaceae</taxon>
        <taxon>Pseudomonas</taxon>
    </lineage>
</organism>
<evidence type="ECO:0000256" key="4">
    <source>
        <dbReference type="ARBA" id="ARBA00022840"/>
    </source>
</evidence>
<evidence type="ECO:0000256" key="1">
    <source>
        <dbReference type="ARBA" id="ARBA00022741"/>
    </source>
</evidence>
<proteinExistence type="inferred from homology"/>
<dbReference type="InterPro" id="IPR000629">
    <property type="entry name" value="RNA-helicase_DEAD-box_CS"/>
</dbReference>
<dbReference type="GO" id="GO:0016787">
    <property type="term" value="F:hydrolase activity"/>
    <property type="evidence" value="ECO:0007669"/>
    <property type="project" value="UniProtKB-KW"/>
</dbReference>
<protein>
    <submittedName>
        <fullName evidence="12">RNA helicase</fullName>
    </submittedName>
</protein>
<dbReference type="PROSITE" id="PS51192">
    <property type="entry name" value="HELICASE_ATP_BIND_1"/>
    <property type="match status" value="1"/>
</dbReference>
<dbReference type="PROSITE" id="PS51194">
    <property type="entry name" value="HELICASE_CTER"/>
    <property type="match status" value="1"/>
</dbReference>
<dbReference type="Gene3D" id="3.40.50.300">
    <property type="entry name" value="P-loop containing nucleotide triphosphate hydrolases"/>
    <property type="match status" value="2"/>
</dbReference>
<evidence type="ECO:0000259" key="9">
    <source>
        <dbReference type="PROSITE" id="PS51192"/>
    </source>
</evidence>
<dbReference type="PANTHER" id="PTHR47959">
    <property type="entry name" value="ATP-DEPENDENT RNA HELICASE RHLE-RELATED"/>
    <property type="match status" value="1"/>
</dbReference>
<dbReference type="AlphaFoldDB" id="A0A3M3Z3D3"/>